<proteinExistence type="predicted"/>
<comment type="caution">
    <text evidence="1">The sequence shown here is derived from an EMBL/GenBank/DDBJ whole genome shotgun (WGS) entry which is preliminary data.</text>
</comment>
<evidence type="ECO:0000313" key="1">
    <source>
        <dbReference type="EMBL" id="CAI8037607.1"/>
    </source>
</evidence>
<accession>A0AA35SY41</accession>
<reference evidence="1" key="1">
    <citation type="submission" date="2023-03" db="EMBL/GenBank/DDBJ databases">
        <authorList>
            <person name="Steffen K."/>
            <person name="Cardenas P."/>
        </authorList>
    </citation>
    <scope>NUCLEOTIDE SEQUENCE</scope>
</reference>
<organism evidence="1 2">
    <name type="scientific">Geodia barretti</name>
    <name type="common">Barrett's horny sponge</name>
    <dbReference type="NCBI Taxonomy" id="519541"/>
    <lineage>
        <taxon>Eukaryota</taxon>
        <taxon>Metazoa</taxon>
        <taxon>Porifera</taxon>
        <taxon>Demospongiae</taxon>
        <taxon>Heteroscleromorpha</taxon>
        <taxon>Tetractinellida</taxon>
        <taxon>Astrophorina</taxon>
        <taxon>Geodiidae</taxon>
        <taxon>Geodia</taxon>
    </lineage>
</organism>
<gene>
    <name evidence="1" type="ORF">GBAR_LOCUS21030</name>
</gene>
<dbReference type="AlphaFoldDB" id="A0AA35SY41"/>
<keyword evidence="2" id="KW-1185">Reference proteome</keyword>
<evidence type="ECO:0000313" key="2">
    <source>
        <dbReference type="Proteomes" id="UP001174909"/>
    </source>
</evidence>
<dbReference type="EMBL" id="CASHTH010002950">
    <property type="protein sequence ID" value="CAI8037607.1"/>
    <property type="molecule type" value="Genomic_DNA"/>
</dbReference>
<name>A0AA35SY41_GEOBA</name>
<sequence length="163" mass="17400">MRGELGNLSGSFFQRRAGNFAGRVARRDFHLRQTSLVHHADQVEDSILKQMLDDAAEDASRNFNEDQAAQIEQADAVIAGKAPDGTTAYLLVEASITIVKGDVDRARNRAELLNHAVGTTTHALVIGESITGEAAAQAKDTGVAFAAFTPRRTPAQDPGSVCL</sequence>
<protein>
    <submittedName>
        <fullName evidence="1">Uncharacterized protein</fullName>
    </submittedName>
</protein>
<dbReference type="Proteomes" id="UP001174909">
    <property type="component" value="Unassembled WGS sequence"/>
</dbReference>